<keyword evidence="2 4" id="KW-0472">Membrane</keyword>
<dbReference type="AlphaFoldDB" id="A0AAD3NHR9"/>
<proteinExistence type="predicted"/>
<feature type="domain" description="Ig-like" evidence="5">
    <location>
        <begin position="1"/>
        <end position="74"/>
    </location>
</feature>
<dbReference type="InterPro" id="IPR007110">
    <property type="entry name" value="Ig-like_dom"/>
</dbReference>
<dbReference type="InterPro" id="IPR013783">
    <property type="entry name" value="Ig-like_fold"/>
</dbReference>
<evidence type="ECO:0000313" key="8">
    <source>
        <dbReference type="Proteomes" id="UP001279410"/>
    </source>
</evidence>
<evidence type="ECO:0000256" key="3">
    <source>
        <dbReference type="ARBA" id="ARBA00023319"/>
    </source>
</evidence>
<gene>
    <name evidence="6" type="ORF">AKAME5_002256000</name>
    <name evidence="7" type="ORF">AKAME5_002259200</name>
</gene>
<dbReference type="SUPFAM" id="SSF48726">
    <property type="entry name" value="Immunoglobulin"/>
    <property type="match status" value="1"/>
</dbReference>
<evidence type="ECO:0000259" key="5">
    <source>
        <dbReference type="PROSITE" id="PS50835"/>
    </source>
</evidence>
<sequence length="234" mass="25683">MLEWSRVDGPSPLTVHVLRDGKELAKEKSAEYLGRTDVTEDGSLKLRSVTRRDSGTYSCILLGRPPMADKVFVSLTVAEVSEVDMTVQRTSSNELFVRCESSGWSPEPLISLLDASGDVLPAQTESSVGPDDLHSVRAHLDLAAVKGNQTGSRTLICRVEIPGTSLVKENKISIDDLLNLPEAGLGYWVIAIVMVVIIAISSHHFHLFFRLDDENAETLFTAYGRCLEQTNDQV</sequence>
<dbReference type="GO" id="GO:0005102">
    <property type="term" value="F:signaling receptor binding"/>
    <property type="evidence" value="ECO:0007669"/>
    <property type="project" value="TreeGrafter"/>
</dbReference>
<protein>
    <recommendedName>
        <fullName evidence="5">Ig-like domain-containing protein</fullName>
    </recommendedName>
</protein>
<dbReference type="PANTHER" id="PTHR24100:SF151">
    <property type="entry name" value="ICOS LIGAND"/>
    <property type="match status" value="1"/>
</dbReference>
<keyword evidence="3" id="KW-0393">Immunoglobulin domain</keyword>
<keyword evidence="4" id="KW-1133">Transmembrane helix</keyword>
<dbReference type="EMBL" id="BRZM01000549">
    <property type="protein sequence ID" value="GLD71239.1"/>
    <property type="molecule type" value="Genomic_DNA"/>
</dbReference>
<evidence type="ECO:0000313" key="6">
    <source>
        <dbReference type="EMBL" id="GLD71239.1"/>
    </source>
</evidence>
<evidence type="ECO:0000256" key="4">
    <source>
        <dbReference type="SAM" id="Phobius"/>
    </source>
</evidence>
<organism evidence="7 8">
    <name type="scientific">Lates japonicus</name>
    <name type="common">Japanese lates</name>
    <dbReference type="NCBI Taxonomy" id="270547"/>
    <lineage>
        <taxon>Eukaryota</taxon>
        <taxon>Metazoa</taxon>
        <taxon>Chordata</taxon>
        <taxon>Craniata</taxon>
        <taxon>Vertebrata</taxon>
        <taxon>Euteleostomi</taxon>
        <taxon>Actinopterygii</taxon>
        <taxon>Neopterygii</taxon>
        <taxon>Teleostei</taxon>
        <taxon>Neoteleostei</taxon>
        <taxon>Acanthomorphata</taxon>
        <taxon>Carangaria</taxon>
        <taxon>Carangaria incertae sedis</taxon>
        <taxon>Centropomidae</taxon>
        <taxon>Lates</taxon>
    </lineage>
</organism>
<evidence type="ECO:0000256" key="2">
    <source>
        <dbReference type="ARBA" id="ARBA00023136"/>
    </source>
</evidence>
<keyword evidence="4" id="KW-0812">Transmembrane</keyword>
<dbReference type="Gene3D" id="2.60.40.10">
    <property type="entry name" value="Immunoglobulins"/>
    <property type="match status" value="2"/>
</dbReference>
<comment type="caution">
    <text evidence="7">The sequence shown here is derived from an EMBL/GenBank/DDBJ whole genome shotgun (WGS) entry which is preliminary data.</text>
</comment>
<dbReference type="GO" id="GO:0009897">
    <property type="term" value="C:external side of plasma membrane"/>
    <property type="evidence" value="ECO:0007669"/>
    <property type="project" value="TreeGrafter"/>
</dbReference>
<dbReference type="InterPro" id="IPR050504">
    <property type="entry name" value="IgSF_BTN/MOG"/>
</dbReference>
<reference evidence="7" key="1">
    <citation type="submission" date="2022-08" db="EMBL/GenBank/DDBJ databases">
        <title>Genome sequencing of akame (Lates japonicus).</title>
        <authorList>
            <person name="Hashiguchi Y."/>
            <person name="Takahashi H."/>
        </authorList>
    </citation>
    <scope>NUCLEOTIDE SEQUENCE</scope>
    <source>
        <strain evidence="7">Kochi</strain>
    </source>
</reference>
<dbReference type="Proteomes" id="UP001279410">
    <property type="component" value="Unassembled WGS sequence"/>
</dbReference>
<feature type="transmembrane region" description="Helical" evidence="4">
    <location>
        <begin position="185"/>
        <end position="209"/>
    </location>
</feature>
<accession>A0AAD3NHR9</accession>
<dbReference type="InterPro" id="IPR053896">
    <property type="entry name" value="BTN3A2-like_Ig-C"/>
</dbReference>
<evidence type="ECO:0000313" key="7">
    <source>
        <dbReference type="EMBL" id="GLD71271.1"/>
    </source>
</evidence>
<dbReference type="PANTHER" id="PTHR24100">
    <property type="entry name" value="BUTYROPHILIN"/>
    <property type="match status" value="1"/>
</dbReference>
<dbReference type="Pfam" id="PF22705">
    <property type="entry name" value="C2-set_3"/>
    <property type="match status" value="1"/>
</dbReference>
<dbReference type="EMBL" id="BRZM01000551">
    <property type="protein sequence ID" value="GLD71271.1"/>
    <property type="molecule type" value="Genomic_DNA"/>
</dbReference>
<comment type="subcellular location">
    <subcellularLocation>
        <location evidence="1">Membrane</location>
    </subcellularLocation>
</comment>
<dbReference type="GO" id="GO:0001817">
    <property type="term" value="P:regulation of cytokine production"/>
    <property type="evidence" value="ECO:0007669"/>
    <property type="project" value="TreeGrafter"/>
</dbReference>
<dbReference type="InterPro" id="IPR036179">
    <property type="entry name" value="Ig-like_dom_sf"/>
</dbReference>
<dbReference type="GO" id="GO:0050852">
    <property type="term" value="P:T cell receptor signaling pathway"/>
    <property type="evidence" value="ECO:0007669"/>
    <property type="project" value="TreeGrafter"/>
</dbReference>
<evidence type="ECO:0000256" key="1">
    <source>
        <dbReference type="ARBA" id="ARBA00004370"/>
    </source>
</evidence>
<dbReference type="PROSITE" id="PS50835">
    <property type="entry name" value="IG_LIKE"/>
    <property type="match status" value="1"/>
</dbReference>
<name>A0AAD3NHR9_LATJO</name>
<keyword evidence="8" id="KW-1185">Reference proteome</keyword>